<keyword evidence="3" id="KW-1185">Reference proteome</keyword>
<evidence type="ECO:0000313" key="3">
    <source>
        <dbReference type="Proteomes" id="UP000602510"/>
    </source>
</evidence>
<reference evidence="2" key="1">
    <citation type="submission" date="2020-04" db="EMBL/GenBank/DDBJ databases">
        <title>Hybrid Assembly of Korean Phytophthora infestans isolates.</title>
        <authorList>
            <person name="Prokchorchik M."/>
            <person name="Lee Y."/>
            <person name="Seo J."/>
            <person name="Cho J.-H."/>
            <person name="Park Y.-E."/>
            <person name="Jang D.-C."/>
            <person name="Im J.-S."/>
            <person name="Choi J.-G."/>
            <person name="Park H.-J."/>
            <person name="Lee G.-B."/>
            <person name="Lee Y.-G."/>
            <person name="Hong S.-Y."/>
            <person name="Cho K."/>
            <person name="Sohn K.H."/>
        </authorList>
    </citation>
    <scope>NUCLEOTIDE SEQUENCE</scope>
    <source>
        <strain evidence="2">KR_1_A1</strain>
    </source>
</reference>
<protein>
    <submittedName>
        <fullName evidence="2">Uncharacterized protein</fullName>
    </submittedName>
</protein>
<feature type="compositionally biased region" description="Low complexity" evidence="1">
    <location>
        <begin position="194"/>
        <end position="210"/>
    </location>
</feature>
<proteinExistence type="predicted"/>
<sequence>MSYDTDEYGKVVTYCDTGEFSDATEYDRSFTANDDADVYDGADVTSTVTRLTSTIGWAEGETVARQSAEAARNGRHHSDISGVGIFEIGGVGLNFKISGVGITRRLVVSASLRLDDVLLELSRANGSAQTDGRTHGMVTTQRMARTKTIMVPTATTGVMTHSMQPSGQAQEATTTMGTTISQDPVVNEETSARQPAQQPTATAAQQPVAPDRQPASDPATDVSTGSGRGTAVPTRSAASTSEAAGRFDEVNLTAATSGGLAANTMSTEKDGATANASTLLTAIHHMMTTMTRLEARVGTMETTRTAPVAASQVAVAPRPQQPEAVGLEDQRVAPAPVVQPQAQPAPAAVPMAAHGARVAVNDGRGSGSGAQRQQL</sequence>
<evidence type="ECO:0000313" key="2">
    <source>
        <dbReference type="EMBL" id="KAF4031911.1"/>
    </source>
</evidence>
<feature type="region of interest" description="Disordered" evidence="1">
    <location>
        <begin position="186"/>
        <end position="244"/>
    </location>
</feature>
<dbReference type="EMBL" id="WSZM01000528">
    <property type="protein sequence ID" value="KAF4031911.1"/>
    <property type="molecule type" value="Genomic_DNA"/>
</dbReference>
<evidence type="ECO:0000256" key="1">
    <source>
        <dbReference type="SAM" id="MobiDB-lite"/>
    </source>
</evidence>
<accession>A0A833WMS0</accession>
<gene>
    <name evidence="2" type="ORF">GN244_ATG16222</name>
</gene>
<dbReference type="AlphaFoldDB" id="A0A833WMS0"/>
<organism evidence="2 3">
    <name type="scientific">Phytophthora infestans</name>
    <name type="common">Potato late blight agent</name>
    <name type="synonym">Botrytis infestans</name>
    <dbReference type="NCBI Taxonomy" id="4787"/>
    <lineage>
        <taxon>Eukaryota</taxon>
        <taxon>Sar</taxon>
        <taxon>Stramenopiles</taxon>
        <taxon>Oomycota</taxon>
        <taxon>Peronosporomycetes</taxon>
        <taxon>Peronosporales</taxon>
        <taxon>Peronosporaceae</taxon>
        <taxon>Phytophthora</taxon>
    </lineage>
</organism>
<dbReference type="Proteomes" id="UP000602510">
    <property type="component" value="Unassembled WGS sequence"/>
</dbReference>
<comment type="caution">
    <text evidence="2">The sequence shown here is derived from an EMBL/GenBank/DDBJ whole genome shotgun (WGS) entry which is preliminary data.</text>
</comment>
<name>A0A833WMS0_PHYIN</name>